<dbReference type="RefSeq" id="WP_214534762.1">
    <property type="nucleotide sequence ID" value="NZ_JAHFVK010000001.1"/>
</dbReference>
<name>A0ABS5W2E5_9SPHN</name>
<keyword evidence="3" id="KW-1185">Reference proteome</keyword>
<protein>
    <submittedName>
        <fullName evidence="2">PilZ domain-containing protein</fullName>
    </submittedName>
</protein>
<accession>A0ABS5W2E5</accession>
<dbReference type="EMBL" id="JAHFVK010000001">
    <property type="protein sequence ID" value="MBT2133522.1"/>
    <property type="molecule type" value="Genomic_DNA"/>
</dbReference>
<feature type="domain" description="PilZ" evidence="1">
    <location>
        <begin position="7"/>
        <end position="84"/>
    </location>
</feature>
<proteinExistence type="predicted"/>
<dbReference type="InterPro" id="IPR009875">
    <property type="entry name" value="PilZ_domain"/>
</dbReference>
<dbReference type="Pfam" id="PF07238">
    <property type="entry name" value="PilZ"/>
    <property type="match status" value="1"/>
</dbReference>
<evidence type="ECO:0000313" key="2">
    <source>
        <dbReference type="EMBL" id="MBT2133522.1"/>
    </source>
</evidence>
<comment type="caution">
    <text evidence="2">The sequence shown here is derived from an EMBL/GenBank/DDBJ whole genome shotgun (WGS) entry which is preliminary data.</text>
</comment>
<sequence>MTVLAIRSYKRHAVRQIMQLAKAGHKPVDGLMIELSSEGCRISSLGRAAFVVGEAVSLEVNDQRLKGHIRWFHNGIAGVRFDQALFNGELSGLIACCRGEGPVEARRYGTSG</sequence>
<organism evidence="2 3">
    <name type="scientific">Croceibacterium selenioxidans</name>
    <dbReference type="NCBI Taxonomy" id="2838833"/>
    <lineage>
        <taxon>Bacteria</taxon>
        <taxon>Pseudomonadati</taxon>
        <taxon>Pseudomonadota</taxon>
        <taxon>Alphaproteobacteria</taxon>
        <taxon>Sphingomonadales</taxon>
        <taxon>Erythrobacteraceae</taxon>
        <taxon>Croceibacterium</taxon>
    </lineage>
</organism>
<dbReference type="SUPFAM" id="SSF141371">
    <property type="entry name" value="PilZ domain-like"/>
    <property type="match status" value="1"/>
</dbReference>
<reference evidence="2 3" key="1">
    <citation type="submission" date="2021-05" db="EMBL/GenBank/DDBJ databases">
        <title>Croceibacterium sp. LX-88 genome sequence.</title>
        <authorList>
            <person name="Luo X."/>
        </authorList>
    </citation>
    <scope>NUCLEOTIDE SEQUENCE [LARGE SCALE GENOMIC DNA]</scope>
    <source>
        <strain evidence="2 3">LX-88</strain>
    </source>
</reference>
<dbReference type="Proteomes" id="UP000811255">
    <property type="component" value="Unassembled WGS sequence"/>
</dbReference>
<evidence type="ECO:0000259" key="1">
    <source>
        <dbReference type="Pfam" id="PF07238"/>
    </source>
</evidence>
<gene>
    <name evidence="2" type="ORF">KK137_04160</name>
</gene>
<evidence type="ECO:0000313" key="3">
    <source>
        <dbReference type="Proteomes" id="UP000811255"/>
    </source>
</evidence>